<evidence type="ECO:0000256" key="3">
    <source>
        <dbReference type="ARBA" id="ARBA00023098"/>
    </source>
</evidence>
<dbReference type="AlphaFoldDB" id="A0A5B2ZAM5"/>
<sequence>MNYLAHLYLARHDDEAMLAALLGDFVGSSALEAWPATWQREIRLHWRVDSYTDAHPAVKALRELFPDGRRRYAGIALDVHFDHLLARDWARFHPEPLQTFSDRVYGLLRSHHARLPERLRRLAPLMIAGDWLGSYRRRESVDQALRRIATRLSRNGDKLVACLPILRAHEPAVQAGFDTFFPELRQFVERQRRAAASD</sequence>
<comment type="caution">
    <text evidence="5">The sequence shown here is derived from an EMBL/GenBank/DDBJ whole genome shotgun (WGS) entry which is preliminary data.</text>
</comment>
<dbReference type="GO" id="GO:0008770">
    <property type="term" value="F:[acyl-carrier-protein] phosphodiesterase activity"/>
    <property type="evidence" value="ECO:0007669"/>
    <property type="project" value="InterPro"/>
</dbReference>
<dbReference type="Pfam" id="PF04336">
    <property type="entry name" value="ACP_PD"/>
    <property type="match status" value="1"/>
</dbReference>
<keyword evidence="1" id="KW-0444">Lipid biosynthesis</keyword>
<evidence type="ECO:0000256" key="2">
    <source>
        <dbReference type="ARBA" id="ARBA00022801"/>
    </source>
</evidence>
<proteinExistence type="predicted"/>
<evidence type="ECO:0000313" key="6">
    <source>
        <dbReference type="Proteomes" id="UP000322165"/>
    </source>
</evidence>
<dbReference type="PANTHER" id="PTHR38764:SF1">
    <property type="entry name" value="ACYL CARRIER PROTEIN PHOSPHODIESTERASE"/>
    <property type="match status" value="1"/>
</dbReference>
<dbReference type="GO" id="GO:0006633">
    <property type="term" value="P:fatty acid biosynthetic process"/>
    <property type="evidence" value="ECO:0007669"/>
    <property type="project" value="UniProtKB-KW"/>
</dbReference>
<dbReference type="PIRSF" id="PIRSF011489">
    <property type="entry name" value="DUF479"/>
    <property type="match status" value="1"/>
</dbReference>
<accession>A0A5B2ZAM5</accession>
<evidence type="ECO:0000313" key="5">
    <source>
        <dbReference type="EMBL" id="KAA2285079.1"/>
    </source>
</evidence>
<dbReference type="Proteomes" id="UP000322165">
    <property type="component" value="Unassembled WGS sequence"/>
</dbReference>
<keyword evidence="2" id="KW-0378">Hydrolase</keyword>
<dbReference type="PANTHER" id="PTHR38764">
    <property type="entry name" value="ACYL CARRIER PROTEIN PHOSPHODIESTERASE"/>
    <property type="match status" value="1"/>
</dbReference>
<name>A0A5B2ZAM5_9GAMM</name>
<gene>
    <name evidence="5" type="ORF">F0415_07500</name>
</gene>
<reference evidence="5 6" key="1">
    <citation type="submission" date="2019-09" db="EMBL/GenBank/DDBJ databases">
        <title>Arenimonas chukotkensis sp. nov., a bacterium isolated from Chukotka hot spring, Arctic region, Russia.</title>
        <authorList>
            <person name="Zayulina K.S."/>
            <person name="Prokofeva M.I."/>
            <person name="Elcheninov A.G."/>
            <person name="Novikov A."/>
            <person name="Kochetkova T.V."/>
            <person name="Kublanov I.V."/>
        </authorList>
    </citation>
    <scope>NUCLEOTIDE SEQUENCE [LARGE SCALE GENOMIC DNA]</scope>
    <source>
        <strain evidence="5 6">3729k</strain>
    </source>
</reference>
<protein>
    <submittedName>
        <fullName evidence="5">DUF479 domain-containing protein</fullName>
    </submittedName>
</protein>
<reference evidence="5 6" key="2">
    <citation type="submission" date="2019-09" db="EMBL/GenBank/DDBJ databases">
        <authorList>
            <person name="Mazur A."/>
        </authorList>
    </citation>
    <scope>NUCLEOTIDE SEQUENCE [LARGE SCALE GENOMIC DNA]</scope>
    <source>
        <strain evidence="5 6">3729k</strain>
    </source>
</reference>
<dbReference type="EMBL" id="VUOD01000004">
    <property type="protein sequence ID" value="KAA2285079.1"/>
    <property type="molecule type" value="Genomic_DNA"/>
</dbReference>
<dbReference type="InterPro" id="IPR007431">
    <property type="entry name" value="ACP_PD"/>
</dbReference>
<keyword evidence="6" id="KW-1185">Reference proteome</keyword>
<keyword evidence="4" id="KW-0276">Fatty acid metabolism</keyword>
<keyword evidence="3" id="KW-0443">Lipid metabolism</keyword>
<evidence type="ECO:0000256" key="1">
    <source>
        <dbReference type="ARBA" id="ARBA00022516"/>
    </source>
</evidence>
<dbReference type="RefSeq" id="WP_149860578.1">
    <property type="nucleotide sequence ID" value="NZ_VUOD01000004.1"/>
</dbReference>
<organism evidence="5 6">
    <name type="scientific">Arenimonas fontis</name>
    <dbReference type="NCBI Taxonomy" id="2608255"/>
    <lineage>
        <taxon>Bacteria</taxon>
        <taxon>Pseudomonadati</taxon>
        <taxon>Pseudomonadota</taxon>
        <taxon>Gammaproteobacteria</taxon>
        <taxon>Lysobacterales</taxon>
        <taxon>Lysobacteraceae</taxon>
        <taxon>Arenimonas</taxon>
    </lineage>
</organism>
<keyword evidence="4" id="KW-0275">Fatty acid biosynthesis</keyword>
<evidence type="ECO:0000256" key="4">
    <source>
        <dbReference type="ARBA" id="ARBA00023160"/>
    </source>
</evidence>